<evidence type="ECO:0000313" key="2">
    <source>
        <dbReference type="EMBL" id="TFK07990.1"/>
    </source>
</evidence>
<organism evidence="2 3">
    <name type="scientific">Platysternon megacephalum</name>
    <name type="common">big-headed turtle</name>
    <dbReference type="NCBI Taxonomy" id="55544"/>
    <lineage>
        <taxon>Eukaryota</taxon>
        <taxon>Metazoa</taxon>
        <taxon>Chordata</taxon>
        <taxon>Craniata</taxon>
        <taxon>Vertebrata</taxon>
        <taxon>Euteleostomi</taxon>
        <taxon>Archelosauria</taxon>
        <taxon>Testudinata</taxon>
        <taxon>Testudines</taxon>
        <taxon>Cryptodira</taxon>
        <taxon>Durocryptodira</taxon>
        <taxon>Testudinoidea</taxon>
        <taxon>Platysternidae</taxon>
        <taxon>Platysternon</taxon>
    </lineage>
</organism>
<keyword evidence="1" id="KW-0732">Signal</keyword>
<comment type="caution">
    <text evidence="2">The sequence shown here is derived from an EMBL/GenBank/DDBJ whole genome shotgun (WGS) entry which is preliminary data.</text>
</comment>
<proteinExistence type="predicted"/>
<evidence type="ECO:0000313" key="3">
    <source>
        <dbReference type="Proteomes" id="UP000297703"/>
    </source>
</evidence>
<gene>
    <name evidence="2" type="ORF">DR999_PMT09085</name>
</gene>
<name>A0A4D9EP92_9SAUR</name>
<protein>
    <submittedName>
        <fullName evidence="2">Transcription factor MafF</fullName>
    </submittedName>
</protein>
<feature type="signal peptide" evidence="1">
    <location>
        <begin position="1"/>
        <end position="20"/>
    </location>
</feature>
<sequence length="52" mass="5915">MKTPQTFLKLLIMLLPYITTSPPLQMDRAIDICTCIFIAIPTFWASQRLTAS</sequence>
<feature type="chain" id="PRO_5020023643" evidence="1">
    <location>
        <begin position="21"/>
        <end position="52"/>
    </location>
</feature>
<accession>A0A4D9EP92</accession>
<dbReference type="AlphaFoldDB" id="A0A4D9EP92"/>
<dbReference type="Proteomes" id="UP000297703">
    <property type="component" value="Unassembled WGS sequence"/>
</dbReference>
<keyword evidence="3" id="KW-1185">Reference proteome</keyword>
<reference evidence="2 3" key="2">
    <citation type="submission" date="2019-04" db="EMBL/GenBank/DDBJ databases">
        <title>The genome sequence of big-headed turtle.</title>
        <authorList>
            <person name="Gong S."/>
        </authorList>
    </citation>
    <scope>NUCLEOTIDE SEQUENCE [LARGE SCALE GENOMIC DNA]</scope>
    <source>
        <strain evidence="2">DO16091913</strain>
        <tissue evidence="2">Muscle</tissue>
    </source>
</reference>
<evidence type="ECO:0000256" key="1">
    <source>
        <dbReference type="SAM" id="SignalP"/>
    </source>
</evidence>
<reference evidence="2 3" key="1">
    <citation type="submission" date="2019-04" db="EMBL/GenBank/DDBJ databases">
        <title>Draft genome of the big-headed turtle Platysternon megacephalum.</title>
        <authorList>
            <person name="Gong S."/>
        </authorList>
    </citation>
    <scope>NUCLEOTIDE SEQUENCE [LARGE SCALE GENOMIC DNA]</scope>
    <source>
        <strain evidence="2">DO16091913</strain>
        <tissue evidence="2">Muscle</tissue>
    </source>
</reference>
<dbReference type="EMBL" id="QXTE01000074">
    <property type="protein sequence ID" value="TFK07990.1"/>
    <property type="molecule type" value="Genomic_DNA"/>
</dbReference>